<organism evidence="2">
    <name type="scientific">freshwater sediment metagenome</name>
    <dbReference type="NCBI Taxonomy" id="556182"/>
    <lineage>
        <taxon>unclassified sequences</taxon>
        <taxon>metagenomes</taxon>
        <taxon>ecological metagenomes</taxon>
    </lineage>
</organism>
<dbReference type="InterPro" id="IPR030395">
    <property type="entry name" value="GP_PDE_dom"/>
</dbReference>
<accession>A0AA48M1T7</accession>
<dbReference type="PANTHER" id="PTHR46211:SF1">
    <property type="entry name" value="GLYCEROPHOSPHODIESTER PHOSPHODIESTERASE, CYTOPLASMIC"/>
    <property type="match status" value="1"/>
</dbReference>
<name>A0AA48M1T7_9ZZZZ</name>
<proteinExistence type="predicted"/>
<protein>
    <submittedName>
        <fullName evidence="2">Glycerophosphoryl diester phosphodiesterase</fullName>
        <ecNumber evidence="2">3.1.4.46</ecNumber>
    </submittedName>
</protein>
<dbReference type="GO" id="GO:0006629">
    <property type="term" value="P:lipid metabolic process"/>
    <property type="evidence" value="ECO:0007669"/>
    <property type="project" value="InterPro"/>
</dbReference>
<dbReference type="PROSITE" id="PS51704">
    <property type="entry name" value="GP_PDE"/>
    <property type="match status" value="1"/>
</dbReference>
<dbReference type="EC" id="3.1.4.46" evidence="2"/>
<dbReference type="Gene3D" id="3.20.20.190">
    <property type="entry name" value="Phosphatidylinositol (PI) phosphodiesterase"/>
    <property type="match status" value="1"/>
</dbReference>
<gene>
    <name evidence="2" type="primary">E3.1.4.46/glpQ/ugpQ</name>
    <name evidence="2" type="ORF">AMST5_02389</name>
</gene>
<dbReference type="EMBL" id="OY288114">
    <property type="protein sequence ID" value="CAJ0872139.1"/>
    <property type="molecule type" value="Genomic_DNA"/>
</dbReference>
<keyword evidence="2" id="KW-0378">Hydrolase</keyword>
<evidence type="ECO:0000259" key="1">
    <source>
        <dbReference type="PROSITE" id="PS51704"/>
    </source>
</evidence>
<dbReference type="PANTHER" id="PTHR46211">
    <property type="entry name" value="GLYCEROPHOSPHORYL DIESTER PHOSPHODIESTERASE"/>
    <property type="match status" value="1"/>
</dbReference>
<feature type="domain" description="GP-PDE" evidence="1">
    <location>
        <begin position="11"/>
        <end position="256"/>
    </location>
</feature>
<dbReference type="InterPro" id="IPR017946">
    <property type="entry name" value="PLC-like_Pdiesterase_TIM-brl"/>
</dbReference>
<dbReference type="AlphaFoldDB" id="A0AA48M1T7"/>
<sequence length="256" mass="27519">MTGPAPDWLTARPIAHRGLHDALNGVVENSIAAARAAVAASYGVECDVQPAKDGDLVVFHDDTLERLTSRDGRVCDFSAGELTEVALRGGGETIPTFAAFLAEIAGRAPLVVELKSRFDGDLTGAERAAALLATYAGPAVIESFDPEPIAYLRTHAQALGIAHIPLGIVGEAVYSQEEWPMLSPAQRADMLHFLHYPRTRPDFLSWNVADLPHAIPVLARKALGIPVTTWTVRTPGQAEIAKQWADQIVFEGFRPA</sequence>
<evidence type="ECO:0000313" key="2">
    <source>
        <dbReference type="EMBL" id="CAJ0872139.1"/>
    </source>
</evidence>
<dbReference type="SUPFAM" id="SSF51695">
    <property type="entry name" value="PLC-like phosphodiesterases"/>
    <property type="match status" value="1"/>
</dbReference>
<reference evidence="2" key="1">
    <citation type="submission" date="2023-07" db="EMBL/GenBank/DDBJ databases">
        <authorList>
            <person name="Pelsma A.J. K."/>
        </authorList>
    </citation>
    <scope>NUCLEOTIDE SEQUENCE</scope>
</reference>
<dbReference type="GO" id="GO:0008889">
    <property type="term" value="F:glycerophosphodiester phosphodiesterase activity"/>
    <property type="evidence" value="ECO:0007669"/>
    <property type="project" value="UniProtKB-EC"/>
</dbReference>
<dbReference type="Pfam" id="PF03009">
    <property type="entry name" value="GDPD"/>
    <property type="match status" value="1"/>
</dbReference>